<dbReference type="EMBL" id="CP029353">
    <property type="protein sequence ID" value="AWK86992.1"/>
    <property type="molecule type" value="Genomic_DNA"/>
</dbReference>
<organism evidence="1 2">
    <name type="scientific">Azospirillum thermophilum</name>
    <dbReference type="NCBI Taxonomy" id="2202148"/>
    <lineage>
        <taxon>Bacteria</taxon>
        <taxon>Pseudomonadati</taxon>
        <taxon>Pseudomonadota</taxon>
        <taxon>Alphaproteobacteria</taxon>
        <taxon>Rhodospirillales</taxon>
        <taxon>Azospirillaceae</taxon>
        <taxon>Azospirillum</taxon>
    </lineage>
</organism>
<keyword evidence="2" id="KW-1185">Reference proteome</keyword>
<dbReference type="InterPro" id="IPR015001">
    <property type="entry name" value="DUF1850"/>
</dbReference>
<dbReference type="KEGG" id="azz:DEW08_12815"/>
<protein>
    <submittedName>
        <fullName evidence="1">DUF1850 domain-containing protein</fullName>
    </submittedName>
</protein>
<proteinExistence type="predicted"/>
<dbReference type="OrthoDB" id="5298197at2"/>
<gene>
    <name evidence="1" type="ORF">DEW08_12815</name>
</gene>
<name>A0A2S2CR81_9PROT</name>
<dbReference type="Proteomes" id="UP000245629">
    <property type="component" value="Chromosome 2"/>
</dbReference>
<evidence type="ECO:0000313" key="2">
    <source>
        <dbReference type="Proteomes" id="UP000245629"/>
    </source>
</evidence>
<dbReference type="RefSeq" id="WP_109327666.1">
    <property type="nucleotide sequence ID" value="NZ_CP029353.1"/>
</dbReference>
<evidence type="ECO:0000313" key="1">
    <source>
        <dbReference type="EMBL" id="AWK86992.1"/>
    </source>
</evidence>
<dbReference type="Pfam" id="PF08905">
    <property type="entry name" value="DUF1850"/>
    <property type="match status" value="1"/>
</dbReference>
<reference evidence="2" key="1">
    <citation type="submission" date="2018-05" db="EMBL/GenBank/DDBJ databases">
        <title>Azospirillum thermophila sp. nov., a novel isolated from hot spring.</title>
        <authorList>
            <person name="Zhao Z."/>
        </authorList>
    </citation>
    <scope>NUCLEOTIDE SEQUENCE [LARGE SCALE GENOMIC DNA]</scope>
    <source>
        <strain evidence="2">CFH 70021</strain>
    </source>
</reference>
<sequence length="134" mass="14165">MSTALCIAALGGAVLASLPGPLVTLSWTHSVEKTQWREVWRVGEGLLHPVEARVKGTGAGMEPGPDARLRDGWLVWVPNLPPQERILLAASAFTGDHRLCAGGECRALSGWTGPRADGPVELRACRAGEAPARP</sequence>
<dbReference type="AlphaFoldDB" id="A0A2S2CR81"/>
<accession>A0A2S2CR81</accession>